<organism evidence="1 2">
    <name type="scientific">Runella salmonicolor</name>
    <dbReference type="NCBI Taxonomy" id="2950278"/>
    <lineage>
        <taxon>Bacteria</taxon>
        <taxon>Pseudomonadati</taxon>
        <taxon>Bacteroidota</taxon>
        <taxon>Cytophagia</taxon>
        <taxon>Cytophagales</taxon>
        <taxon>Spirosomataceae</taxon>
        <taxon>Runella</taxon>
    </lineage>
</organism>
<keyword evidence="2" id="KW-1185">Reference proteome</keyword>
<sequence>MKKNEIENHVKYGLEAIDDTLTIEVNLKKLLLMYKTFEELISFFHQPRHYTKIEDIEEFMGNKKTGMFSILCQIYYKDFDEILTQNIKDILESDEFHNPIKQYYKTKSGLHSSDSDPI</sequence>
<protein>
    <submittedName>
        <fullName evidence="1">Uncharacterized protein</fullName>
    </submittedName>
</protein>
<dbReference type="Proteomes" id="UP001204772">
    <property type="component" value="Unassembled WGS sequence"/>
</dbReference>
<name>A0ABT1FLQ6_9BACT</name>
<gene>
    <name evidence="1" type="ORF">NCI00_03570</name>
</gene>
<reference evidence="1 2" key="1">
    <citation type="submission" date="2022-06" db="EMBL/GenBank/DDBJ databases">
        <title>Runella sp. S5 genome sequencing.</title>
        <authorList>
            <person name="Park S."/>
        </authorList>
    </citation>
    <scope>NUCLEOTIDE SEQUENCE [LARGE SCALE GENOMIC DNA]</scope>
    <source>
        <strain evidence="1 2">S5</strain>
    </source>
</reference>
<evidence type="ECO:0000313" key="1">
    <source>
        <dbReference type="EMBL" id="MCP1381483.1"/>
    </source>
</evidence>
<accession>A0ABT1FLQ6</accession>
<dbReference type="EMBL" id="JAMZEL010000001">
    <property type="protein sequence ID" value="MCP1381483.1"/>
    <property type="molecule type" value="Genomic_DNA"/>
</dbReference>
<proteinExistence type="predicted"/>
<comment type="caution">
    <text evidence="1">The sequence shown here is derived from an EMBL/GenBank/DDBJ whole genome shotgun (WGS) entry which is preliminary data.</text>
</comment>
<dbReference type="RefSeq" id="WP_253525079.1">
    <property type="nucleotide sequence ID" value="NZ_JAMZEL010000001.1"/>
</dbReference>
<evidence type="ECO:0000313" key="2">
    <source>
        <dbReference type="Proteomes" id="UP001204772"/>
    </source>
</evidence>